<evidence type="ECO:0000259" key="2">
    <source>
        <dbReference type="SMART" id="SM00360"/>
    </source>
</evidence>
<sequence>MISGYSTAGPTLVNKSLEYHEHEYTEGSMDYRTPLSESVTKPHESSVHYSCVNNTEQKEKCHRTEKTSIFTSEPPNLACVARRDTKSPESVSRRLRVVSEFPFAQQQLFDLFNIIPGLESCEVSRGLYSNRAYAVVQYNNALSAIYAKHKLNGFEYPFGSWLLVTFIEEGTEKMEMLVYETTVHHVEQTRFKNENFDCDSSFPQEVQSSSPHLQTDAELPSHKRKAPPDSSVQERLLIMFNPHPLPQDILDNVLCRFGNFINAYLFPVENIAYAMFAEGASASNAVAILHDKTVNGVKLKVKLAEKRLESSV</sequence>
<dbReference type="Proteomes" id="UP000826234">
    <property type="component" value="Unassembled WGS sequence"/>
</dbReference>
<keyword evidence="4" id="KW-1185">Reference proteome</keyword>
<dbReference type="EMBL" id="JAIPUX010003289">
    <property type="protein sequence ID" value="KAH0621533.1"/>
    <property type="molecule type" value="Genomic_DNA"/>
</dbReference>
<organism evidence="3 4">
    <name type="scientific">Phrynosoma platyrhinos</name>
    <name type="common">Desert horned lizard</name>
    <dbReference type="NCBI Taxonomy" id="52577"/>
    <lineage>
        <taxon>Eukaryota</taxon>
        <taxon>Metazoa</taxon>
        <taxon>Chordata</taxon>
        <taxon>Craniata</taxon>
        <taxon>Vertebrata</taxon>
        <taxon>Euteleostomi</taxon>
        <taxon>Lepidosauria</taxon>
        <taxon>Squamata</taxon>
        <taxon>Bifurcata</taxon>
        <taxon>Unidentata</taxon>
        <taxon>Episquamata</taxon>
        <taxon>Toxicofera</taxon>
        <taxon>Iguania</taxon>
        <taxon>Phrynosomatidae</taxon>
        <taxon>Phrynosomatinae</taxon>
        <taxon>Phrynosoma</taxon>
    </lineage>
</organism>
<accession>A0ABQ7SWV7</accession>
<dbReference type="SMART" id="SM00360">
    <property type="entry name" value="RRM"/>
    <property type="match status" value="2"/>
</dbReference>
<dbReference type="InterPro" id="IPR035979">
    <property type="entry name" value="RBD_domain_sf"/>
</dbReference>
<name>A0ABQ7SWV7_PHRPL</name>
<reference evidence="3 4" key="1">
    <citation type="journal article" date="2022" name="Gigascience">
        <title>A chromosome-level genome assembly and annotation of the desert horned lizard, Phrynosoma platyrhinos, provides insight into chromosomal rearrangements among reptiles.</title>
        <authorList>
            <person name="Koochekian N."/>
            <person name="Ascanio A."/>
            <person name="Farleigh K."/>
            <person name="Card D.C."/>
            <person name="Schield D.R."/>
            <person name="Castoe T.A."/>
            <person name="Jezkova T."/>
        </authorList>
    </citation>
    <scope>NUCLEOTIDE SEQUENCE [LARGE SCALE GENOMIC DNA]</scope>
    <source>
        <strain evidence="3">NK-2021</strain>
    </source>
</reference>
<feature type="region of interest" description="Disordered" evidence="1">
    <location>
        <begin position="201"/>
        <end position="229"/>
    </location>
</feature>
<dbReference type="InterPro" id="IPR012677">
    <property type="entry name" value="Nucleotide-bd_a/b_plait_sf"/>
</dbReference>
<dbReference type="Gene3D" id="3.30.70.330">
    <property type="match status" value="1"/>
</dbReference>
<evidence type="ECO:0000313" key="3">
    <source>
        <dbReference type="EMBL" id="KAH0621533.1"/>
    </source>
</evidence>
<feature type="non-terminal residue" evidence="3">
    <location>
        <position position="312"/>
    </location>
</feature>
<gene>
    <name evidence="3" type="ORF">JD844_022923</name>
</gene>
<dbReference type="SUPFAM" id="SSF54928">
    <property type="entry name" value="RNA-binding domain, RBD"/>
    <property type="match status" value="1"/>
</dbReference>
<evidence type="ECO:0000256" key="1">
    <source>
        <dbReference type="SAM" id="MobiDB-lite"/>
    </source>
</evidence>
<feature type="domain" description="RRM" evidence="2">
    <location>
        <begin position="236"/>
        <end position="302"/>
    </location>
</feature>
<feature type="domain" description="RRM" evidence="2">
    <location>
        <begin position="94"/>
        <end position="165"/>
    </location>
</feature>
<evidence type="ECO:0000313" key="4">
    <source>
        <dbReference type="Proteomes" id="UP000826234"/>
    </source>
</evidence>
<feature type="compositionally biased region" description="Polar residues" evidence="1">
    <location>
        <begin position="201"/>
        <end position="213"/>
    </location>
</feature>
<protein>
    <recommendedName>
        <fullName evidence="2">RRM domain-containing protein</fullName>
    </recommendedName>
</protein>
<proteinExistence type="predicted"/>
<comment type="caution">
    <text evidence="3">The sequence shown here is derived from an EMBL/GenBank/DDBJ whole genome shotgun (WGS) entry which is preliminary data.</text>
</comment>
<dbReference type="InterPro" id="IPR000504">
    <property type="entry name" value="RRM_dom"/>
</dbReference>
<dbReference type="Pfam" id="PF00076">
    <property type="entry name" value="RRM_1"/>
    <property type="match status" value="1"/>
</dbReference>